<dbReference type="GO" id="GO:0015031">
    <property type="term" value="P:protein transport"/>
    <property type="evidence" value="ECO:0007669"/>
    <property type="project" value="UniProtKB-KW"/>
</dbReference>
<keyword evidence="4" id="KW-1003">Cell membrane</keyword>
<organism evidence="11 12">
    <name type="scientific">Syntrophothermus lipocalidus (strain DSM 12680 / TGB-C1)</name>
    <dbReference type="NCBI Taxonomy" id="643648"/>
    <lineage>
        <taxon>Bacteria</taxon>
        <taxon>Bacillati</taxon>
        <taxon>Bacillota</taxon>
        <taxon>Clostridia</taxon>
        <taxon>Eubacteriales</taxon>
        <taxon>Syntrophomonadaceae</taxon>
        <taxon>Syntrophothermus</taxon>
    </lineage>
</organism>
<evidence type="ECO:0000313" key="12">
    <source>
        <dbReference type="Proteomes" id="UP000000378"/>
    </source>
</evidence>
<gene>
    <name evidence="11" type="ordered locus">Slip_0750</name>
</gene>
<comment type="similarity">
    <text evidence="2">Belongs to the YajC family.</text>
</comment>
<dbReference type="KEGG" id="slp:Slip_0750"/>
<dbReference type="EMBL" id="CP002048">
    <property type="protein sequence ID" value="ADI01530.1"/>
    <property type="molecule type" value="Genomic_DNA"/>
</dbReference>
<dbReference type="AlphaFoldDB" id="D7CLE5"/>
<dbReference type="PRINTS" id="PR01853">
    <property type="entry name" value="YAJCTRNLCASE"/>
</dbReference>
<keyword evidence="3" id="KW-0813">Transport</keyword>
<proteinExistence type="inferred from homology"/>
<keyword evidence="6" id="KW-0653">Protein transport</keyword>
<evidence type="ECO:0000256" key="3">
    <source>
        <dbReference type="ARBA" id="ARBA00022448"/>
    </source>
</evidence>
<name>D7CLE5_SYNLT</name>
<reference evidence="11 12" key="2">
    <citation type="journal article" date="2010" name="Stand. Genomic Sci.">
        <title>Complete genome sequence of Syntrophothermus lipocalidus type strain (TGB-C1).</title>
        <authorList>
            <person name="Djao O.D."/>
            <person name="Zhang X."/>
            <person name="Lucas S."/>
            <person name="Lapidus A."/>
            <person name="Del Rio T.G."/>
            <person name="Nolan M."/>
            <person name="Tice H."/>
            <person name="Cheng J.F."/>
            <person name="Han C."/>
            <person name="Tapia R."/>
            <person name="Goodwin L."/>
            <person name="Pitluck S."/>
            <person name="Liolios K."/>
            <person name="Ivanova N."/>
            <person name="Mavromatis K."/>
            <person name="Mikhailova N."/>
            <person name="Ovchinnikova G."/>
            <person name="Pati A."/>
            <person name="Brambilla E."/>
            <person name="Chen A."/>
            <person name="Palaniappan K."/>
            <person name="Land M."/>
            <person name="Hauser L."/>
            <person name="Chang Y.J."/>
            <person name="Jeffries C.D."/>
            <person name="Rohde M."/>
            <person name="Sikorski J."/>
            <person name="Spring S."/>
            <person name="Goker M."/>
            <person name="Detter J.C."/>
            <person name="Woyke T."/>
            <person name="Bristow J."/>
            <person name="Eisen J.A."/>
            <person name="Markowitz V."/>
            <person name="Hugenholtz P."/>
            <person name="Kyrpides N.C."/>
            <person name="Klenk H.P."/>
        </authorList>
    </citation>
    <scope>NUCLEOTIDE SEQUENCE [LARGE SCALE GENOMIC DNA]</scope>
    <source>
        <strain evidence="12">DSM 12680 / TGB-C1</strain>
    </source>
</reference>
<dbReference type="GO" id="GO:0005886">
    <property type="term" value="C:plasma membrane"/>
    <property type="evidence" value="ECO:0007669"/>
    <property type="project" value="UniProtKB-SubCell"/>
</dbReference>
<sequence length="85" mass="9851">MEWKGLAAYILTFLVAFYLLIVLPRQRQEKKHQQFIEDLKVHDKVVTISGILGEVRKVKDTTIILRVAEGVELEVLKKAIAYKQE</sequence>
<dbReference type="Pfam" id="PF02699">
    <property type="entry name" value="YajC"/>
    <property type="match status" value="1"/>
</dbReference>
<evidence type="ECO:0000256" key="6">
    <source>
        <dbReference type="ARBA" id="ARBA00022927"/>
    </source>
</evidence>
<dbReference type="SMART" id="SM01323">
    <property type="entry name" value="YajC"/>
    <property type="match status" value="1"/>
</dbReference>
<dbReference type="RefSeq" id="WP_013174932.1">
    <property type="nucleotide sequence ID" value="NC_014220.1"/>
</dbReference>
<keyword evidence="8" id="KW-0811">Translocation</keyword>
<dbReference type="NCBIfam" id="TIGR00739">
    <property type="entry name" value="yajC"/>
    <property type="match status" value="1"/>
</dbReference>
<evidence type="ECO:0000313" key="11">
    <source>
        <dbReference type="EMBL" id="ADI01530.1"/>
    </source>
</evidence>
<evidence type="ECO:0000256" key="4">
    <source>
        <dbReference type="ARBA" id="ARBA00022475"/>
    </source>
</evidence>
<dbReference type="STRING" id="643648.Slip_0750"/>
<dbReference type="PANTHER" id="PTHR33909:SF1">
    <property type="entry name" value="SEC TRANSLOCON ACCESSORY COMPLEX SUBUNIT YAJC"/>
    <property type="match status" value="1"/>
</dbReference>
<dbReference type="HOGENOM" id="CLU_116157_5_1_9"/>
<keyword evidence="9 10" id="KW-0472">Membrane</keyword>
<evidence type="ECO:0000256" key="2">
    <source>
        <dbReference type="ARBA" id="ARBA00006742"/>
    </source>
</evidence>
<feature type="transmembrane region" description="Helical" evidence="10">
    <location>
        <begin position="6"/>
        <end position="23"/>
    </location>
</feature>
<evidence type="ECO:0000256" key="9">
    <source>
        <dbReference type="ARBA" id="ARBA00023136"/>
    </source>
</evidence>
<comment type="subcellular location">
    <subcellularLocation>
        <location evidence="1">Cell membrane</location>
        <topology evidence="1">Single-pass membrane protein</topology>
    </subcellularLocation>
</comment>
<dbReference type="Proteomes" id="UP000000378">
    <property type="component" value="Chromosome"/>
</dbReference>
<dbReference type="PANTHER" id="PTHR33909">
    <property type="entry name" value="SEC TRANSLOCON ACCESSORY COMPLEX SUBUNIT YAJC"/>
    <property type="match status" value="1"/>
</dbReference>
<dbReference type="InterPro" id="IPR003849">
    <property type="entry name" value="Preprotein_translocase_YajC"/>
</dbReference>
<keyword evidence="7 10" id="KW-1133">Transmembrane helix</keyword>
<dbReference type="eggNOG" id="COG1862">
    <property type="taxonomic scope" value="Bacteria"/>
</dbReference>
<keyword evidence="5 10" id="KW-0812">Transmembrane</keyword>
<evidence type="ECO:0000256" key="10">
    <source>
        <dbReference type="SAM" id="Phobius"/>
    </source>
</evidence>
<keyword evidence="12" id="KW-1185">Reference proteome</keyword>
<protein>
    <submittedName>
        <fullName evidence="11">Preprotein translocase, YajC subunit</fullName>
    </submittedName>
</protein>
<evidence type="ECO:0000256" key="1">
    <source>
        <dbReference type="ARBA" id="ARBA00004162"/>
    </source>
</evidence>
<accession>D7CLE5</accession>
<reference evidence="12" key="1">
    <citation type="journal article" date="2010" name="Stand. Genomic Sci.">
        <title>Complete genome sequence of Syntrophothermus lipocalidus type strain (TGB-C1T).</title>
        <authorList>
            <consortium name="US DOE Joint Genome Institute (JGI-PGF)"/>
            <person name="Djao O."/>
            <person name="Zhang X."/>
            <person name="Lucas S."/>
            <person name="Lapidus A."/>
            <person name="Glavina Del Rio T."/>
            <person name="Nolan M."/>
            <person name="Tice H."/>
            <person name="Cheng J."/>
            <person name="Han C."/>
            <person name="Tapia R."/>
            <person name="Goodwin L."/>
            <person name="Pitluck S."/>
            <person name="Liolios K."/>
            <person name="Ivanova N."/>
            <person name="Mavromatis K."/>
            <person name="Mikhailova N."/>
            <person name="Ovchinnikova G."/>
            <person name="Pati A."/>
            <person name="Brambilla E."/>
            <person name="Chen A."/>
            <person name="Palaniappan K."/>
            <person name="Land M."/>
            <person name="Hauser L."/>
            <person name="Chang Y."/>
            <person name="Jeffries C."/>
            <person name="Rohde M."/>
            <person name="Sikorski J."/>
            <person name="Spring S."/>
            <person name="Goker M."/>
            <person name="Detter J."/>
            <person name="Woyke T."/>
            <person name="Bristow J."/>
            <person name="Eisen J."/>
            <person name="Markowitz V."/>
            <person name="Hugenholtz P."/>
            <person name="Kyrpides N."/>
            <person name="Klenk H."/>
        </authorList>
    </citation>
    <scope>NUCLEOTIDE SEQUENCE [LARGE SCALE GENOMIC DNA]</scope>
    <source>
        <strain evidence="12">DSM 12680 / TGB-C1</strain>
    </source>
</reference>
<evidence type="ECO:0000256" key="7">
    <source>
        <dbReference type="ARBA" id="ARBA00022989"/>
    </source>
</evidence>
<evidence type="ECO:0000256" key="5">
    <source>
        <dbReference type="ARBA" id="ARBA00022692"/>
    </source>
</evidence>
<evidence type="ECO:0000256" key="8">
    <source>
        <dbReference type="ARBA" id="ARBA00023010"/>
    </source>
</evidence>